<evidence type="ECO:0000256" key="1">
    <source>
        <dbReference type="SAM" id="MobiDB-lite"/>
    </source>
</evidence>
<comment type="caution">
    <text evidence="3">The sequence shown here is derived from an EMBL/GenBank/DDBJ whole genome shotgun (WGS) entry which is preliminary data.</text>
</comment>
<organism evidence="3 4">
    <name type="scientific">Rhodoplanes roseus</name>
    <dbReference type="NCBI Taxonomy" id="29409"/>
    <lineage>
        <taxon>Bacteria</taxon>
        <taxon>Pseudomonadati</taxon>
        <taxon>Pseudomonadota</taxon>
        <taxon>Alphaproteobacteria</taxon>
        <taxon>Hyphomicrobiales</taxon>
        <taxon>Nitrobacteraceae</taxon>
        <taxon>Rhodoplanes</taxon>
    </lineage>
</organism>
<protein>
    <recommendedName>
        <fullName evidence="2">Phasin domain-containing protein</fullName>
    </recommendedName>
</protein>
<evidence type="ECO:0000313" key="4">
    <source>
        <dbReference type="Proteomes" id="UP000249130"/>
    </source>
</evidence>
<gene>
    <name evidence="3" type="ORF">CH341_04840</name>
</gene>
<dbReference type="Pfam" id="PF09361">
    <property type="entry name" value="Phasin_2"/>
    <property type="match status" value="1"/>
</dbReference>
<keyword evidence="4" id="KW-1185">Reference proteome</keyword>
<name>A0A327L500_9BRAD</name>
<feature type="domain" description="Phasin" evidence="2">
    <location>
        <begin position="71"/>
        <end position="138"/>
    </location>
</feature>
<evidence type="ECO:0000259" key="2">
    <source>
        <dbReference type="Pfam" id="PF09361"/>
    </source>
</evidence>
<dbReference type="NCBIfam" id="TIGR01841">
    <property type="entry name" value="phasin"/>
    <property type="match status" value="1"/>
</dbReference>
<dbReference type="EMBL" id="NPEX01000020">
    <property type="protein sequence ID" value="RAI45244.1"/>
    <property type="molecule type" value="Genomic_DNA"/>
</dbReference>
<sequence length="156" mass="16903">MFIGITPAARRPACPQEIAMKTGTPFEMPADLRKMTEQSMEQVRSAINSYLQFFQRGVPGMPGMPMLGGNELSNKVLGYAERNVATAFDFAQSLMAAKDVQEILKMQTEFLQTQMQAMTEQVKDLSETAIKAVSESAKMPGMPGMPGMGGKSGPSS</sequence>
<dbReference type="Proteomes" id="UP000249130">
    <property type="component" value="Unassembled WGS sequence"/>
</dbReference>
<dbReference type="InterPro" id="IPR010127">
    <property type="entry name" value="Phasin_subfam-1"/>
</dbReference>
<reference evidence="3 4" key="1">
    <citation type="submission" date="2017-07" db="EMBL/GenBank/DDBJ databases">
        <title>Draft Genome Sequences of Select Purple Nonsulfur Bacteria.</title>
        <authorList>
            <person name="Lasarre B."/>
            <person name="Mckinlay J.B."/>
        </authorList>
    </citation>
    <scope>NUCLEOTIDE SEQUENCE [LARGE SCALE GENOMIC DNA]</scope>
    <source>
        <strain evidence="3 4">DSM 5909</strain>
    </source>
</reference>
<feature type="compositionally biased region" description="Gly residues" evidence="1">
    <location>
        <begin position="144"/>
        <end position="156"/>
    </location>
</feature>
<dbReference type="AlphaFoldDB" id="A0A327L500"/>
<feature type="region of interest" description="Disordered" evidence="1">
    <location>
        <begin position="135"/>
        <end position="156"/>
    </location>
</feature>
<evidence type="ECO:0000313" key="3">
    <source>
        <dbReference type="EMBL" id="RAI45244.1"/>
    </source>
</evidence>
<dbReference type="InterPro" id="IPR018968">
    <property type="entry name" value="Phasin"/>
</dbReference>
<accession>A0A327L500</accession>
<proteinExistence type="predicted"/>